<proteinExistence type="predicted"/>
<dbReference type="AlphaFoldDB" id="A0A183F993"/>
<dbReference type="WBParaSite" id="HPBE_0000273501-mRNA-1">
    <property type="protein sequence ID" value="HPBE_0000273501-mRNA-1"/>
    <property type="gene ID" value="HPBE_0000273501"/>
</dbReference>
<gene>
    <name evidence="1" type="ORF">HPBE_LOCUS2736</name>
</gene>
<sequence>MIFDEHDLWPWLRLLTLVNPVSAPLDVDVQAQLLISCDDGLLPTICAVVREQLSGHLSTSLALAFGEFMGTHCAHLCTLPS</sequence>
<evidence type="ECO:0000313" key="3">
    <source>
        <dbReference type="WBParaSite" id="HPBE_0000273501-mRNA-1"/>
    </source>
</evidence>
<accession>A0A183F993</accession>
<organism evidence="2 3">
    <name type="scientific">Heligmosomoides polygyrus</name>
    <name type="common">Parasitic roundworm</name>
    <dbReference type="NCBI Taxonomy" id="6339"/>
    <lineage>
        <taxon>Eukaryota</taxon>
        <taxon>Metazoa</taxon>
        <taxon>Ecdysozoa</taxon>
        <taxon>Nematoda</taxon>
        <taxon>Chromadorea</taxon>
        <taxon>Rhabditida</taxon>
        <taxon>Rhabditina</taxon>
        <taxon>Rhabditomorpha</taxon>
        <taxon>Strongyloidea</taxon>
        <taxon>Heligmosomidae</taxon>
        <taxon>Heligmosomoides</taxon>
    </lineage>
</organism>
<reference evidence="3" key="2">
    <citation type="submission" date="2019-09" db="UniProtKB">
        <authorList>
            <consortium name="WormBaseParasite"/>
        </authorList>
    </citation>
    <scope>IDENTIFICATION</scope>
</reference>
<evidence type="ECO:0000313" key="2">
    <source>
        <dbReference type="Proteomes" id="UP000050761"/>
    </source>
</evidence>
<reference evidence="1 2" key="1">
    <citation type="submission" date="2018-11" db="EMBL/GenBank/DDBJ databases">
        <authorList>
            <consortium name="Pathogen Informatics"/>
        </authorList>
    </citation>
    <scope>NUCLEOTIDE SEQUENCE [LARGE SCALE GENOMIC DNA]</scope>
</reference>
<accession>A0A3P7UXT6</accession>
<dbReference type="Proteomes" id="UP000050761">
    <property type="component" value="Unassembled WGS sequence"/>
</dbReference>
<evidence type="ECO:0000313" key="1">
    <source>
        <dbReference type="EMBL" id="VDO27854.1"/>
    </source>
</evidence>
<protein>
    <submittedName>
        <fullName evidence="3">DUF1902 domain-containing protein</fullName>
    </submittedName>
</protein>
<keyword evidence="2" id="KW-1185">Reference proteome</keyword>
<name>A0A183F993_HELPZ</name>
<dbReference type="EMBL" id="UZAH01004715">
    <property type="protein sequence ID" value="VDO27854.1"/>
    <property type="molecule type" value="Genomic_DNA"/>
</dbReference>